<keyword evidence="7 9" id="KW-0472">Membrane</keyword>
<dbReference type="NCBIfam" id="NF011812">
    <property type="entry name" value="PRK15284.1"/>
    <property type="match status" value="1"/>
</dbReference>
<evidence type="ECO:0000259" key="12">
    <source>
        <dbReference type="Pfam" id="PF13954"/>
    </source>
</evidence>
<dbReference type="SUPFAM" id="SSF141729">
    <property type="entry name" value="FimD N-terminal domain-like"/>
    <property type="match status" value="1"/>
</dbReference>
<evidence type="ECO:0000256" key="6">
    <source>
        <dbReference type="ARBA" id="ARBA00022729"/>
    </source>
</evidence>
<reference evidence="13 14" key="1">
    <citation type="submission" date="2020-12" db="EMBL/GenBank/DDBJ databases">
        <title>Enhanced detection system for hospital associated transmission using whole genome sequencing surveillance.</title>
        <authorList>
            <person name="Harrison L.H."/>
            <person name="Van Tyne D."/>
            <person name="Marsh J.W."/>
            <person name="Griffith M.P."/>
            <person name="Snyder D.J."/>
            <person name="Cooper V.S."/>
            <person name="Mustapha M."/>
        </authorList>
    </citation>
    <scope>NUCLEOTIDE SEQUENCE [LARGE SCALE GENOMIC DNA]</scope>
    <source>
        <strain evidence="13 14">PR00195</strain>
    </source>
</reference>
<dbReference type="InterPro" id="IPR043142">
    <property type="entry name" value="PapC-like_C_sf"/>
</dbReference>
<gene>
    <name evidence="13" type="ORF">JFQ69_01875</name>
</gene>
<feature type="domain" description="PapC-like C-terminal" evidence="11">
    <location>
        <begin position="754"/>
        <end position="809"/>
    </location>
</feature>
<dbReference type="Gene3D" id="2.60.40.2610">
    <property type="entry name" value="Outer membrane usher protein FimD, plug domain"/>
    <property type="match status" value="1"/>
</dbReference>
<evidence type="ECO:0000259" key="11">
    <source>
        <dbReference type="Pfam" id="PF13953"/>
    </source>
</evidence>
<dbReference type="Proteomes" id="UP000619976">
    <property type="component" value="Unassembled WGS sequence"/>
</dbReference>
<feature type="chain" id="PRO_5045441915" evidence="10">
    <location>
        <begin position="31"/>
        <end position="833"/>
    </location>
</feature>
<dbReference type="Pfam" id="PF13954">
    <property type="entry name" value="PapC_N"/>
    <property type="match status" value="1"/>
</dbReference>
<dbReference type="InterPro" id="IPR025885">
    <property type="entry name" value="PapC_N"/>
</dbReference>
<dbReference type="Gene3D" id="3.10.20.410">
    <property type="match status" value="1"/>
</dbReference>
<dbReference type="EMBL" id="JAEKCB010000001">
    <property type="protein sequence ID" value="MBJ2116422.1"/>
    <property type="molecule type" value="Genomic_DNA"/>
</dbReference>
<evidence type="ECO:0000256" key="5">
    <source>
        <dbReference type="ARBA" id="ARBA00022692"/>
    </source>
</evidence>
<feature type="domain" description="PapC N-terminal" evidence="12">
    <location>
        <begin position="35"/>
        <end position="179"/>
    </location>
</feature>
<evidence type="ECO:0000256" key="4">
    <source>
        <dbReference type="ARBA" id="ARBA00022452"/>
    </source>
</evidence>
<keyword evidence="4" id="KW-1134">Transmembrane beta strand</keyword>
<evidence type="ECO:0000313" key="13">
    <source>
        <dbReference type="EMBL" id="MBJ2116422.1"/>
    </source>
</evidence>
<dbReference type="InterPro" id="IPR025949">
    <property type="entry name" value="PapC-like_C"/>
</dbReference>
<evidence type="ECO:0000256" key="1">
    <source>
        <dbReference type="ARBA" id="ARBA00004571"/>
    </source>
</evidence>
<keyword evidence="14" id="KW-1185">Reference proteome</keyword>
<keyword evidence="6 10" id="KW-0732">Signal</keyword>
<dbReference type="InterPro" id="IPR037224">
    <property type="entry name" value="PapC_N_sf"/>
</dbReference>
<keyword evidence="3 9" id="KW-0813">Transport</keyword>
<dbReference type="Pfam" id="PF13953">
    <property type="entry name" value="PapC_C"/>
    <property type="match status" value="1"/>
</dbReference>
<dbReference type="PROSITE" id="PS01151">
    <property type="entry name" value="FIMBRIAL_USHER"/>
    <property type="match status" value="1"/>
</dbReference>
<dbReference type="RefSeq" id="WP_198812935.1">
    <property type="nucleotide sequence ID" value="NZ_JAEKCB010000001.1"/>
</dbReference>
<organism evidence="13 14">
    <name type="scientific">Proteus penneri</name>
    <dbReference type="NCBI Taxonomy" id="102862"/>
    <lineage>
        <taxon>Bacteria</taxon>
        <taxon>Pseudomonadati</taxon>
        <taxon>Pseudomonadota</taxon>
        <taxon>Gammaproteobacteria</taxon>
        <taxon>Enterobacterales</taxon>
        <taxon>Morganellaceae</taxon>
        <taxon>Proteus</taxon>
    </lineage>
</organism>
<feature type="signal peptide" evidence="10">
    <location>
        <begin position="1"/>
        <end position="30"/>
    </location>
</feature>
<keyword evidence="9" id="KW-1029">Fimbrium biogenesis</keyword>
<dbReference type="InterPro" id="IPR018030">
    <property type="entry name" value="Fimbrial_membr_usher_CS"/>
</dbReference>
<evidence type="ECO:0000256" key="9">
    <source>
        <dbReference type="RuleBase" id="RU003884"/>
    </source>
</evidence>
<dbReference type="Pfam" id="PF00577">
    <property type="entry name" value="Usher"/>
    <property type="match status" value="1"/>
</dbReference>
<dbReference type="InterPro" id="IPR042186">
    <property type="entry name" value="FimD_plug_dom"/>
</dbReference>
<dbReference type="PANTHER" id="PTHR30451:SF10">
    <property type="entry name" value="OUTER MEMBRANE USHER PROTEIN YFCU-RELATED"/>
    <property type="match status" value="1"/>
</dbReference>
<keyword evidence="8 9" id="KW-0998">Cell outer membrane</keyword>
<evidence type="ECO:0000256" key="2">
    <source>
        <dbReference type="ARBA" id="ARBA00008064"/>
    </source>
</evidence>
<proteinExistence type="inferred from homology"/>
<evidence type="ECO:0000256" key="3">
    <source>
        <dbReference type="ARBA" id="ARBA00022448"/>
    </source>
</evidence>
<name>A0ABS0W0B3_9GAMM</name>
<dbReference type="Gene3D" id="2.60.40.3110">
    <property type="match status" value="1"/>
</dbReference>
<evidence type="ECO:0000313" key="14">
    <source>
        <dbReference type="Proteomes" id="UP000619976"/>
    </source>
</evidence>
<comment type="caution">
    <text evidence="13">The sequence shown here is derived from an EMBL/GenBank/DDBJ whole genome shotgun (WGS) entry which is preliminary data.</text>
</comment>
<accession>A0ABS0W0B3</accession>
<dbReference type="Gene3D" id="2.60.40.2070">
    <property type="match status" value="1"/>
</dbReference>
<dbReference type="PANTHER" id="PTHR30451">
    <property type="entry name" value="OUTER MEMBRANE USHER PROTEIN"/>
    <property type="match status" value="1"/>
</dbReference>
<dbReference type="InterPro" id="IPR000015">
    <property type="entry name" value="Fimb_usher"/>
</dbReference>
<protein>
    <submittedName>
        <fullName evidence="13">Outer membrane usher protein</fullName>
    </submittedName>
</protein>
<sequence>MVNNKIFRLCRFRQLFAISLLATSPFYLYAANGIEFNTDVLDIKDRANLDLSYFARSGYIMPGTYTLAIQINQQELPEQAVTFSAPMDDPQASLPCLTPELVSLINLKPDYLKSLLWINDHSCLDSRSLQGWTIKGDLSKEALILSIPQAYLEYSSSDWDPPSRWDEGISGILFDYNLNFTTTNQQHNERNYAAAGNGTAGINLSAWRLRADWQMQLDNGKNNFSKQFDWNRYYAYRAIPALMGQVMLGENYLKSDIFDSFRFSGITLNTDDNMLPPNLRGYAPEITGVAKTNARVIISQQDRVLYDTQVAPGPFRIQDLNDAVSGKLQVRIKEQDGSTREFSVDTASIPYLTRPGRIRYKIATGKPTDKNHKINGPLFATGEFSWGISNGWSLYGGGVGSNNYRSIAIGVGRDLMLLGAVSFDVTRSDANLPYHDSLRGHSYRLSYSKRFEDYNSQVTFAGYRFSERNYMNMSSFLDAYHSGEHSSSNSSKEMYTATFNKQFDQTSLFLNYNHQTYWNARTNDSYTLSMARYFDIGKVKNINLSFNAYRNKYQGINDDGIYLSLTLPWGDGGNISYNGQVDRQDSIHRVSYFGRNNNDDTYQISTGVTRNNLLASGYFTHRNSLAEMTFNAGYQSNNYSSLGFSVQGGMTVTPYGSSLHRISMPGNTRVLLDTGNVSGVPIRGYGSPIFTNYFGKAIASDVNSYYRNQLSIDMDALAENMEVVQSVKQITLTQGAIGYRRFNVITGEKAIVFIRLDDGSPPPFGALVNNSSGHDVGIVNDDGSAYLSGLQPGGHLQVSWNGETQCEIDLPKQFDNRVLQNILLPCLPLRHTY</sequence>
<comment type="subcellular location">
    <subcellularLocation>
        <location evidence="1 9">Cell outer membrane</location>
        <topology evidence="1 9">Multi-pass membrane protein</topology>
    </subcellularLocation>
</comment>
<evidence type="ECO:0000256" key="7">
    <source>
        <dbReference type="ARBA" id="ARBA00023136"/>
    </source>
</evidence>
<evidence type="ECO:0000256" key="10">
    <source>
        <dbReference type="SAM" id="SignalP"/>
    </source>
</evidence>
<evidence type="ECO:0000256" key="8">
    <source>
        <dbReference type="ARBA" id="ARBA00023237"/>
    </source>
</evidence>
<keyword evidence="5 9" id="KW-0812">Transmembrane</keyword>
<comment type="similarity">
    <text evidence="2 9">Belongs to the fimbrial export usher family.</text>
</comment>